<dbReference type="GO" id="GO:0003677">
    <property type="term" value="F:DNA binding"/>
    <property type="evidence" value="ECO:0007669"/>
    <property type="project" value="UniProtKB-UniRule"/>
</dbReference>
<feature type="region of interest" description="Disordered" evidence="4">
    <location>
        <begin position="1"/>
        <end position="38"/>
    </location>
</feature>
<evidence type="ECO:0000313" key="7">
    <source>
        <dbReference type="Proteomes" id="UP000198406"/>
    </source>
</evidence>
<evidence type="ECO:0000256" key="4">
    <source>
        <dbReference type="SAM" id="MobiDB-lite"/>
    </source>
</evidence>
<reference evidence="6 7" key="1">
    <citation type="journal article" date="2015" name="Plant Cell">
        <title>Oil accumulation by the oleaginous diatom Fistulifera solaris as revealed by the genome and transcriptome.</title>
        <authorList>
            <person name="Tanaka T."/>
            <person name="Maeda Y."/>
            <person name="Veluchamy A."/>
            <person name="Tanaka M."/>
            <person name="Abida H."/>
            <person name="Marechal E."/>
            <person name="Bowler C."/>
            <person name="Muto M."/>
            <person name="Sunaga Y."/>
            <person name="Tanaka M."/>
            <person name="Yoshino T."/>
            <person name="Taniguchi T."/>
            <person name="Fukuda Y."/>
            <person name="Nemoto M."/>
            <person name="Matsumoto M."/>
            <person name="Wong P.S."/>
            <person name="Aburatani S."/>
            <person name="Fujibuchi W."/>
        </authorList>
    </citation>
    <scope>NUCLEOTIDE SEQUENCE [LARGE SCALE GENOMIC DNA]</scope>
    <source>
        <strain evidence="6 7">JPCC DA0580</strain>
    </source>
</reference>
<dbReference type="Gene3D" id="1.10.30.10">
    <property type="entry name" value="High mobility group box domain"/>
    <property type="match status" value="1"/>
</dbReference>
<proteinExistence type="predicted"/>
<feature type="compositionally biased region" description="Low complexity" evidence="4">
    <location>
        <begin position="297"/>
        <end position="320"/>
    </location>
</feature>
<dbReference type="GO" id="GO:0005634">
    <property type="term" value="C:nucleus"/>
    <property type="evidence" value="ECO:0007669"/>
    <property type="project" value="UniProtKB-UniRule"/>
</dbReference>
<feature type="domain" description="HMG box" evidence="5">
    <location>
        <begin position="35"/>
        <end position="111"/>
    </location>
</feature>
<dbReference type="PANTHER" id="PTHR48112">
    <property type="entry name" value="HIGH MOBILITY GROUP PROTEIN DSP1"/>
    <property type="match status" value="1"/>
</dbReference>
<dbReference type="SMART" id="SM00398">
    <property type="entry name" value="HMG"/>
    <property type="match status" value="1"/>
</dbReference>
<keyword evidence="1 2" id="KW-0238">DNA-binding</keyword>
<dbReference type="OrthoDB" id="49060at2759"/>
<sequence>MSDDEAPGHKQKATVVRKKTLSKREKKKLDDDGKPKRPLSAFNLFFRDERVRWNEEQEAAGEVLHAKERFLALGRAMSARWMVLPGAQKKVYQDEAEAAMEKYRAEMAAWQSQQKEKLKEAKVKKPAAQPAPEIMNAKPRGQQMNNNPAAGMQPAMNQQGLNPQLGGMLNQNQLSMQQPGMAQLFGAGGLDPQMQQLLMNNQAMLGGMGMGGMGMGGFGGLGGMGGLQGANMNMGGFGLAGGNMQFPGGNSMGMFQNDQLAQLQLRQQQLQQQQLQQQQLQQQQLQQQQLQQFGGMPQQQLGLPNQQQQQHQPQFGGLHQSGLSPQLGSMGGGDMQQQQLLQEYLRQQQLQQQQQQQQQGM</sequence>
<name>A0A1Z5KC23_FISSO</name>
<dbReference type="Pfam" id="PF00505">
    <property type="entry name" value="HMG_box"/>
    <property type="match status" value="1"/>
</dbReference>
<protein>
    <recommendedName>
        <fullName evidence="5">HMG box domain-containing protein</fullName>
    </recommendedName>
</protein>
<evidence type="ECO:0000256" key="2">
    <source>
        <dbReference type="PROSITE-ProRule" id="PRU00267"/>
    </source>
</evidence>
<dbReference type="InterPro" id="IPR050342">
    <property type="entry name" value="HMGB"/>
</dbReference>
<evidence type="ECO:0000313" key="6">
    <source>
        <dbReference type="EMBL" id="GAX23819.1"/>
    </source>
</evidence>
<dbReference type="InterPro" id="IPR009071">
    <property type="entry name" value="HMG_box_dom"/>
</dbReference>
<evidence type="ECO:0000256" key="3">
    <source>
        <dbReference type="SAM" id="Coils"/>
    </source>
</evidence>
<feature type="compositionally biased region" description="Basic residues" evidence="4">
    <location>
        <begin position="9"/>
        <end position="26"/>
    </location>
</feature>
<evidence type="ECO:0000259" key="5">
    <source>
        <dbReference type="PROSITE" id="PS50118"/>
    </source>
</evidence>
<feature type="coiled-coil region" evidence="3">
    <location>
        <begin position="260"/>
        <end position="288"/>
    </location>
</feature>
<organism evidence="6 7">
    <name type="scientific">Fistulifera solaris</name>
    <name type="common">Oleaginous diatom</name>
    <dbReference type="NCBI Taxonomy" id="1519565"/>
    <lineage>
        <taxon>Eukaryota</taxon>
        <taxon>Sar</taxon>
        <taxon>Stramenopiles</taxon>
        <taxon>Ochrophyta</taxon>
        <taxon>Bacillariophyta</taxon>
        <taxon>Bacillariophyceae</taxon>
        <taxon>Bacillariophycidae</taxon>
        <taxon>Naviculales</taxon>
        <taxon>Naviculaceae</taxon>
        <taxon>Fistulifera</taxon>
    </lineage>
</organism>
<feature type="DNA-binding region" description="HMG box" evidence="2">
    <location>
        <begin position="35"/>
        <end position="111"/>
    </location>
</feature>
<evidence type="ECO:0000256" key="1">
    <source>
        <dbReference type="ARBA" id="ARBA00023125"/>
    </source>
</evidence>
<feature type="coiled-coil region" evidence="3">
    <location>
        <begin position="93"/>
        <end position="120"/>
    </location>
</feature>
<keyword evidence="2" id="KW-0539">Nucleus</keyword>
<dbReference type="SUPFAM" id="SSF47095">
    <property type="entry name" value="HMG-box"/>
    <property type="match status" value="1"/>
</dbReference>
<gene>
    <name evidence="6" type="ORF">FisN_20Hh021</name>
</gene>
<keyword evidence="3" id="KW-0175">Coiled coil</keyword>
<dbReference type="PROSITE" id="PS50118">
    <property type="entry name" value="HMG_BOX_2"/>
    <property type="match status" value="1"/>
</dbReference>
<dbReference type="EMBL" id="BDSP01000204">
    <property type="protein sequence ID" value="GAX23819.1"/>
    <property type="molecule type" value="Genomic_DNA"/>
</dbReference>
<dbReference type="InParanoid" id="A0A1Z5KC23"/>
<keyword evidence="7" id="KW-1185">Reference proteome</keyword>
<dbReference type="Proteomes" id="UP000198406">
    <property type="component" value="Unassembled WGS sequence"/>
</dbReference>
<dbReference type="AlphaFoldDB" id="A0A1Z5KC23"/>
<dbReference type="InterPro" id="IPR036910">
    <property type="entry name" value="HMG_box_dom_sf"/>
</dbReference>
<comment type="caution">
    <text evidence="6">The sequence shown here is derived from an EMBL/GenBank/DDBJ whole genome shotgun (WGS) entry which is preliminary data.</text>
</comment>
<feature type="region of interest" description="Disordered" evidence="4">
    <location>
        <begin position="297"/>
        <end position="335"/>
    </location>
</feature>
<dbReference type="PANTHER" id="PTHR48112:SF22">
    <property type="entry name" value="MITOCHONDRIAL TRANSCRIPTION FACTOR A, ISOFORM B"/>
    <property type="match status" value="1"/>
</dbReference>
<accession>A0A1Z5KC23</accession>